<evidence type="ECO:0000313" key="1">
    <source>
        <dbReference type="EMBL" id="SNU95292.1"/>
    </source>
</evidence>
<sequence length="66" mass="7450">MTAMVACEKLPCSTKEIANIMGESIQAISPLRAQLIHKGFIYAAKRGEVDFTVPQFDKYLKRVYNN</sequence>
<dbReference type="GeneID" id="78506400"/>
<dbReference type="RefSeq" id="WP_027889193.1">
    <property type="nucleotide sequence ID" value="NZ_CALXYH010000035.1"/>
</dbReference>
<protein>
    <submittedName>
        <fullName evidence="1">Uncharacterized protein</fullName>
    </submittedName>
</protein>
<accession>A0A239TCP6</accession>
<evidence type="ECO:0000313" key="2">
    <source>
        <dbReference type="Proteomes" id="UP000215383"/>
    </source>
</evidence>
<dbReference type="Proteomes" id="UP000215383">
    <property type="component" value="Chromosome 1"/>
</dbReference>
<reference evidence="1 2" key="1">
    <citation type="submission" date="2017-06" db="EMBL/GenBank/DDBJ databases">
        <authorList>
            <consortium name="Pathogen Informatics"/>
        </authorList>
    </citation>
    <scope>NUCLEOTIDE SEQUENCE [LARGE SCALE GENOMIC DNA]</scope>
    <source>
        <strain evidence="1 2">NCTC10570</strain>
    </source>
</reference>
<dbReference type="AlphaFoldDB" id="A0A239TCP6"/>
<gene>
    <name evidence="1" type="ORF">SAMEA4364220_00365</name>
</gene>
<dbReference type="eggNOG" id="COG1672">
    <property type="taxonomic scope" value="Bacteria"/>
</dbReference>
<keyword evidence="2" id="KW-1185">Reference proteome</keyword>
<proteinExistence type="predicted"/>
<name>A0A239TCP6_9FIRM</name>
<organism evidence="1 2">
    <name type="scientific">Megamonas hypermegale</name>
    <dbReference type="NCBI Taxonomy" id="158847"/>
    <lineage>
        <taxon>Bacteria</taxon>
        <taxon>Bacillati</taxon>
        <taxon>Bacillota</taxon>
        <taxon>Negativicutes</taxon>
        <taxon>Selenomonadales</taxon>
        <taxon>Selenomonadaceae</taxon>
        <taxon>Megamonas</taxon>
    </lineage>
</organism>
<dbReference type="EMBL" id="LT906446">
    <property type="protein sequence ID" value="SNU95292.1"/>
    <property type="molecule type" value="Genomic_DNA"/>
</dbReference>